<comment type="caution">
    <text evidence="5">The sequence shown here is derived from an EMBL/GenBank/DDBJ whole genome shotgun (WGS) entry which is preliminary data.</text>
</comment>
<accession>A0A0A2G2K8</accession>
<evidence type="ECO:0000259" key="4">
    <source>
        <dbReference type="Pfam" id="PF00535"/>
    </source>
</evidence>
<sequence length="339" mass="38711">MNASPLLSIAILNWNGQALLERFLPSVVRYSHHRDVEVVVIDNGSTDTSCSFITSSYPQIRLIRLEKNYGFAEGYNKGIQEITTPYLCLLNNDVEVSEGWTEAPLSLLKENCHIAAVQPKIKSYSQPSMFEYAGAAGGFLDRLGYPFCKGRILECVEEDNQQYDTESPIFWASGAALFIRRADFIAVGGLDRLFFAHMEEIDLAWRLQRMGKKIVYTPLSSIYHQGGASLQQGSPQKIYLNFRNNLLMLYKNLPKNSFQKVFWQRCFLDCTASMVYLLQAKPQLSKAIFKAYRDFAKMKKLYSPASPSALCPYTPTLSSISIIWQYFIRGRKYFRELPL</sequence>
<dbReference type="Proteomes" id="UP000030134">
    <property type="component" value="Unassembled WGS sequence"/>
</dbReference>
<gene>
    <name evidence="5" type="ORF">HQ36_06335</name>
</gene>
<dbReference type="SUPFAM" id="SSF53448">
    <property type="entry name" value="Nucleotide-diphospho-sugar transferases"/>
    <property type="match status" value="1"/>
</dbReference>
<dbReference type="RefSeq" id="WP_036884514.1">
    <property type="nucleotide sequence ID" value="NZ_JQZW01000012.1"/>
</dbReference>
<dbReference type="GO" id="GO:0016757">
    <property type="term" value="F:glycosyltransferase activity"/>
    <property type="evidence" value="ECO:0007669"/>
    <property type="project" value="UniProtKB-KW"/>
</dbReference>
<evidence type="ECO:0000313" key="6">
    <source>
        <dbReference type="Proteomes" id="UP000030134"/>
    </source>
</evidence>
<dbReference type="PANTHER" id="PTHR43179:SF12">
    <property type="entry name" value="GALACTOFURANOSYLTRANSFERASE GLFT2"/>
    <property type="match status" value="1"/>
</dbReference>
<dbReference type="PANTHER" id="PTHR43179">
    <property type="entry name" value="RHAMNOSYLTRANSFERASE WBBL"/>
    <property type="match status" value="1"/>
</dbReference>
<feature type="domain" description="Glycosyltransferase 2-like" evidence="4">
    <location>
        <begin position="8"/>
        <end position="121"/>
    </location>
</feature>
<proteinExistence type="inferred from homology"/>
<dbReference type="OrthoDB" id="9771846at2"/>
<organism evidence="5 6">
    <name type="scientific">Porphyromonas gingivicanis</name>
    <dbReference type="NCBI Taxonomy" id="266762"/>
    <lineage>
        <taxon>Bacteria</taxon>
        <taxon>Pseudomonadati</taxon>
        <taxon>Bacteroidota</taxon>
        <taxon>Bacteroidia</taxon>
        <taxon>Bacteroidales</taxon>
        <taxon>Porphyromonadaceae</taxon>
        <taxon>Porphyromonas</taxon>
    </lineage>
</organism>
<dbReference type="InterPro" id="IPR001173">
    <property type="entry name" value="Glyco_trans_2-like"/>
</dbReference>
<reference evidence="5 6" key="1">
    <citation type="submission" date="2014-08" db="EMBL/GenBank/DDBJ databases">
        <title>Porphyromonas gingivicanis strain:COT-022_OH1391 Genome sequencing.</title>
        <authorList>
            <person name="Wallis C."/>
            <person name="Deusch O."/>
            <person name="O'Flynn C."/>
            <person name="Davis I."/>
            <person name="Jospin G."/>
            <person name="Darling A.E."/>
            <person name="Coil D.A."/>
            <person name="Alexiev A."/>
            <person name="Horsfall A."/>
            <person name="Kirkwood N."/>
            <person name="Harris S."/>
            <person name="Eisen J.A."/>
        </authorList>
    </citation>
    <scope>NUCLEOTIDE SEQUENCE [LARGE SCALE GENOMIC DNA]</scope>
    <source>
        <strain evidence="6">COT-022 OH1391</strain>
    </source>
</reference>
<dbReference type="Pfam" id="PF00535">
    <property type="entry name" value="Glycos_transf_2"/>
    <property type="match status" value="1"/>
</dbReference>
<keyword evidence="3 5" id="KW-0808">Transferase</keyword>
<evidence type="ECO:0000256" key="1">
    <source>
        <dbReference type="ARBA" id="ARBA00006739"/>
    </source>
</evidence>
<name>A0A0A2G2K8_9PORP</name>
<dbReference type="CDD" id="cd04186">
    <property type="entry name" value="GT_2_like_c"/>
    <property type="match status" value="1"/>
</dbReference>
<dbReference type="eggNOG" id="COG1216">
    <property type="taxonomic scope" value="Bacteria"/>
</dbReference>
<dbReference type="Gene3D" id="3.90.550.10">
    <property type="entry name" value="Spore Coat Polysaccharide Biosynthesis Protein SpsA, Chain A"/>
    <property type="match status" value="1"/>
</dbReference>
<keyword evidence="6" id="KW-1185">Reference proteome</keyword>
<keyword evidence="2" id="KW-0328">Glycosyltransferase</keyword>
<dbReference type="AlphaFoldDB" id="A0A0A2G2K8"/>
<dbReference type="InterPro" id="IPR029044">
    <property type="entry name" value="Nucleotide-diphossugar_trans"/>
</dbReference>
<evidence type="ECO:0000256" key="2">
    <source>
        <dbReference type="ARBA" id="ARBA00022676"/>
    </source>
</evidence>
<protein>
    <submittedName>
        <fullName evidence="5">Glycosyl transferase family 2</fullName>
    </submittedName>
</protein>
<dbReference type="EMBL" id="JQZW01000012">
    <property type="protein sequence ID" value="KGN97508.1"/>
    <property type="molecule type" value="Genomic_DNA"/>
</dbReference>
<dbReference type="STRING" id="266762.HQ36_06335"/>
<evidence type="ECO:0000256" key="3">
    <source>
        <dbReference type="ARBA" id="ARBA00022679"/>
    </source>
</evidence>
<comment type="similarity">
    <text evidence="1">Belongs to the glycosyltransferase 2 family.</text>
</comment>
<evidence type="ECO:0000313" key="5">
    <source>
        <dbReference type="EMBL" id="KGN97508.1"/>
    </source>
</evidence>